<dbReference type="InterPro" id="IPR013149">
    <property type="entry name" value="ADH-like_C"/>
</dbReference>
<dbReference type="Pfam" id="PF00107">
    <property type="entry name" value="ADH_zinc_N"/>
    <property type="match status" value="1"/>
</dbReference>
<dbReference type="Gene3D" id="3.40.50.720">
    <property type="entry name" value="NAD(P)-binding Rossmann-like Domain"/>
    <property type="match status" value="1"/>
</dbReference>
<proteinExistence type="predicted"/>
<evidence type="ECO:0000259" key="2">
    <source>
        <dbReference type="SMART" id="SM00829"/>
    </source>
</evidence>
<keyword evidence="1" id="KW-0521">NADP</keyword>
<dbReference type="Pfam" id="PF08240">
    <property type="entry name" value="ADH_N"/>
    <property type="match status" value="1"/>
</dbReference>
<dbReference type="AlphaFoldDB" id="A0A381UGY7"/>
<evidence type="ECO:0000256" key="1">
    <source>
        <dbReference type="ARBA" id="ARBA00022857"/>
    </source>
</evidence>
<organism evidence="3">
    <name type="scientific">marine metagenome</name>
    <dbReference type="NCBI Taxonomy" id="408172"/>
    <lineage>
        <taxon>unclassified sequences</taxon>
        <taxon>metagenomes</taxon>
        <taxon>ecological metagenomes</taxon>
    </lineage>
</organism>
<accession>A0A381UGY7</accession>
<reference evidence="3" key="1">
    <citation type="submission" date="2018-05" db="EMBL/GenBank/DDBJ databases">
        <authorList>
            <person name="Lanie J.A."/>
            <person name="Ng W.-L."/>
            <person name="Kazmierczak K.M."/>
            <person name="Andrzejewski T.M."/>
            <person name="Davidsen T.M."/>
            <person name="Wayne K.J."/>
            <person name="Tettelin H."/>
            <person name="Glass J.I."/>
            <person name="Rusch D."/>
            <person name="Podicherti R."/>
            <person name="Tsui H.-C.T."/>
            <person name="Winkler M.E."/>
        </authorList>
    </citation>
    <scope>NUCLEOTIDE SEQUENCE</scope>
</reference>
<dbReference type="InterPro" id="IPR036291">
    <property type="entry name" value="NAD(P)-bd_dom_sf"/>
</dbReference>
<dbReference type="InterPro" id="IPR013154">
    <property type="entry name" value="ADH-like_N"/>
</dbReference>
<dbReference type="SMART" id="SM00829">
    <property type="entry name" value="PKS_ER"/>
    <property type="match status" value="1"/>
</dbReference>
<dbReference type="Gene3D" id="3.90.180.10">
    <property type="entry name" value="Medium-chain alcohol dehydrogenases, catalytic domain"/>
    <property type="match status" value="1"/>
</dbReference>
<dbReference type="PANTHER" id="PTHR44154">
    <property type="entry name" value="QUINONE OXIDOREDUCTASE"/>
    <property type="match status" value="1"/>
</dbReference>
<dbReference type="SUPFAM" id="SSF50129">
    <property type="entry name" value="GroES-like"/>
    <property type="match status" value="1"/>
</dbReference>
<evidence type="ECO:0000313" key="3">
    <source>
        <dbReference type="EMBL" id="SVA26918.1"/>
    </source>
</evidence>
<name>A0A381UGY7_9ZZZZ</name>
<dbReference type="PANTHER" id="PTHR44154:SF1">
    <property type="entry name" value="QUINONE OXIDOREDUCTASE"/>
    <property type="match status" value="1"/>
</dbReference>
<protein>
    <recommendedName>
        <fullName evidence="2">Enoyl reductase (ER) domain-containing protein</fullName>
    </recommendedName>
</protein>
<dbReference type="InterPro" id="IPR051603">
    <property type="entry name" value="Zinc-ADH_QOR/CCCR"/>
</dbReference>
<gene>
    <name evidence="3" type="ORF">METZ01_LOCUS79772</name>
</gene>
<dbReference type="GO" id="GO:0016491">
    <property type="term" value="F:oxidoreductase activity"/>
    <property type="evidence" value="ECO:0007669"/>
    <property type="project" value="InterPro"/>
</dbReference>
<dbReference type="InterPro" id="IPR011032">
    <property type="entry name" value="GroES-like_sf"/>
</dbReference>
<dbReference type="SUPFAM" id="SSF51735">
    <property type="entry name" value="NAD(P)-binding Rossmann-fold domains"/>
    <property type="match status" value="1"/>
</dbReference>
<dbReference type="EMBL" id="UINC01006334">
    <property type="protein sequence ID" value="SVA26918.1"/>
    <property type="molecule type" value="Genomic_DNA"/>
</dbReference>
<dbReference type="InterPro" id="IPR020843">
    <property type="entry name" value="ER"/>
</dbReference>
<sequence length="341" mass="36447">MKAVRIHKHGGVDMLKWEDIPTPQAGPGQIQVEVKATSLNHLDLWVREGIPGVPFPLVTGSDAAGIVSAVGKGVDTNRIGEKVMIQPLIYCNQCSVCQSGNENFCEGLGILGETQQGVNAEKIVVDQFQAVPFPSFLDFEQAAAFGLVAQTSYQMLVNRAELLADELVLLWGAGSGVGSMGIQIAKAMGARVIAISGSDEKLTNAKGLGADYVLNYNNDDMLSQVSEISKGKGVDVVFEHVGQVTWEISMRSLGHGGRLVTCGATTGNKAHINLTHLFFKQQSILGSTMGTRSAFDGAMTLLNEEKIKPVVDKVFPMATIADAHKYLETGSQFGKVVLKND</sequence>
<feature type="domain" description="Enoyl reductase (ER)" evidence="2">
    <location>
        <begin position="10"/>
        <end position="338"/>
    </location>
</feature>